<dbReference type="Pfam" id="PF17764">
    <property type="entry name" value="PriA_3primeBD"/>
    <property type="match status" value="1"/>
</dbReference>
<protein>
    <recommendedName>
        <fullName evidence="11">DNA 3'-5' helicase</fullName>
        <ecNumber evidence="11">5.6.2.4</ecNumber>
    </recommendedName>
</protein>
<evidence type="ECO:0000256" key="8">
    <source>
        <dbReference type="ARBA" id="ARBA00022840"/>
    </source>
</evidence>
<feature type="domain" description="Helicase ATP-binding" evidence="13">
    <location>
        <begin position="211"/>
        <end position="377"/>
    </location>
</feature>
<dbReference type="InterPro" id="IPR027417">
    <property type="entry name" value="P-loop_NTPase"/>
</dbReference>
<dbReference type="GO" id="GO:1990077">
    <property type="term" value="C:primosome complex"/>
    <property type="evidence" value="ECO:0007669"/>
    <property type="project" value="UniProtKB-KW"/>
</dbReference>
<organism evidence="15">
    <name type="scientific">bioreactor metagenome</name>
    <dbReference type="NCBI Taxonomy" id="1076179"/>
    <lineage>
        <taxon>unclassified sequences</taxon>
        <taxon>metagenomes</taxon>
        <taxon>ecological metagenomes</taxon>
    </lineage>
</organism>
<keyword evidence="1" id="KW-0639">Primosome</keyword>
<evidence type="ECO:0000256" key="2">
    <source>
        <dbReference type="ARBA" id="ARBA00022705"/>
    </source>
</evidence>
<dbReference type="GO" id="GO:0006302">
    <property type="term" value="P:double-strand break repair"/>
    <property type="evidence" value="ECO:0007669"/>
    <property type="project" value="InterPro"/>
</dbReference>
<evidence type="ECO:0000313" key="15">
    <source>
        <dbReference type="EMBL" id="MPL94539.1"/>
    </source>
</evidence>
<evidence type="ECO:0000259" key="13">
    <source>
        <dbReference type="PROSITE" id="PS51192"/>
    </source>
</evidence>
<dbReference type="InterPro" id="IPR014001">
    <property type="entry name" value="Helicase_ATP-bd"/>
</dbReference>
<dbReference type="Gene3D" id="3.40.1440.60">
    <property type="entry name" value="PriA, 3(prime) DNA-binding domain"/>
    <property type="match status" value="1"/>
</dbReference>
<dbReference type="InterPro" id="IPR042115">
    <property type="entry name" value="PriA_3primeBD_sf"/>
</dbReference>
<dbReference type="SUPFAM" id="SSF52540">
    <property type="entry name" value="P-loop containing nucleoside triphosphate hydrolases"/>
    <property type="match status" value="1"/>
</dbReference>
<keyword evidence="3" id="KW-0479">Metal-binding</keyword>
<evidence type="ECO:0000256" key="11">
    <source>
        <dbReference type="ARBA" id="ARBA00034808"/>
    </source>
</evidence>
<keyword evidence="4" id="KW-0547">Nucleotide-binding</keyword>
<dbReference type="GO" id="GO:0006310">
    <property type="term" value="P:DNA recombination"/>
    <property type="evidence" value="ECO:0007669"/>
    <property type="project" value="InterPro"/>
</dbReference>
<keyword evidence="10" id="KW-0413">Isomerase</keyword>
<dbReference type="InterPro" id="IPR041222">
    <property type="entry name" value="PriA_3primeBD"/>
</dbReference>
<dbReference type="InterPro" id="IPR001650">
    <property type="entry name" value="Helicase_C-like"/>
</dbReference>
<name>A0A644VT19_9ZZZZ</name>
<reference evidence="15" key="1">
    <citation type="submission" date="2019-08" db="EMBL/GenBank/DDBJ databases">
        <authorList>
            <person name="Kucharzyk K."/>
            <person name="Murdoch R.W."/>
            <person name="Higgins S."/>
            <person name="Loffler F."/>
        </authorList>
    </citation>
    <scope>NUCLEOTIDE SEQUENCE</scope>
</reference>
<dbReference type="GO" id="GO:0006269">
    <property type="term" value="P:DNA replication, synthesis of primer"/>
    <property type="evidence" value="ECO:0007669"/>
    <property type="project" value="UniProtKB-KW"/>
</dbReference>
<dbReference type="InterPro" id="IPR040498">
    <property type="entry name" value="PriA_CRR"/>
</dbReference>
<dbReference type="SMART" id="SM00490">
    <property type="entry name" value="HELICc"/>
    <property type="match status" value="1"/>
</dbReference>
<keyword evidence="2" id="KW-0235">DNA replication</keyword>
<gene>
    <name evidence="15" type="primary">priA_16</name>
    <name evidence="15" type="ORF">SDC9_40693</name>
</gene>
<evidence type="ECO:0000256" key="3">
    <source>
        <dbReference type="ARBA" id="ARBA00022723"/>
    </source>
</evidence>
<evidence type="ECO:0000256" key="5">
    <source>
        <dbReference type="ARBA" id="ARBA00022801"/>
    </source>
</evidence>
<dbReference type="AlphaFoldDB" id="A0A644VT19"/>
<comment type="catalytic activity">
    <reaction evidence="12">
        <text>ATP + H2O = ADP + phosphate + H(+)</text>
        <dbReference type="Rhea" id="RHEA:13065"/>
        <dbReference type="ChEBI" id="CHEBI:15377"/>
        <dbReference type="ChEBI" id="CHEBI:15378"/>
        <dbReference type="ChEBI" id="CHEBI:30616"/>
        <dbReference type="ChEBI" id="CHEBI:43474"/>
        <dbReference type="ChEBI" id="CHEBI:456216"/>
        <dbReference type="EC" id="5.6.2.4"/>
    </reaction>
</comment>
<evidence type="ECO:0000256" key="6">
    <source>
        <dbReference type="ARBA" id="ARBA00022806"/>
    </source>
</evidence>
<keyword evidence="8" id="KW-0067">ATP-binding</keyword>
<dbReference type="FunFam" id="3.40.50.300:FF:000489">
    <property type="entry name" value="Primosome assembly protein PriA"/>
    <property type="match status" value="1"/>
</dbReference>
<dbReference type="GO" id="GO:0016887">
    <property type="term" value="F:ATP hydrolysis activity"/>
    <property type="evidence" value="ECO:0007669"/>
    <property type="project" value="RHEA"/>
</dbReference>
<evidence type="ECO:0000256" key="9">
    <source>
        <dbReference type="ARBA" id="ARBA00023125"/>
    </source>
</evidence>
<dbReference type="CDD" id="cd18804">
    <property type="entry name" value="SF2_C_priA"/>
    <property type="match status" value="1"/>
</dbReference>
<proteinExistence type="inferred from homology"/>
<dbReference type="NCBIfam" id="TIGR00595">
    <property type="entry name" value="priA"/>
    <property type="match status" value="1"/>
</dbReference>
<dbReference type="NCBIfam" id="NF004066">
    <property type="entry name" value="PRK05580.1-3"/>
    <property type="match status" value="1"/>
</dbReference>
<accession>A0A644VT19</accession>
<evidence type="ECO:0000256" key="12">
    <source>
        <dbReference type="ARBA" id="ARBA00048988"/>
    </source>
</evidence>
<dbReference type="InterPro" id="IPR011545">
    <property type="entry name" value="DEAD/DEAH_box_helicase_dom"/>
</dbReference>
<dbReference type="PANTHER" id="PTHR30580">
    <property type="entry name" value="PRIMOSOMAL PROTEIN N"/>
    <property type="match status" value="1"/>
</dbReference>
<keyword evidence="5 15" id="KW-0378">Hydrolase</keyword>
<evidence type="ECO:0000256" key="10">
    <source>
        <dbReference type="ARBA" id="ARBA00023235"/>
    </source>
</evidence>
<evidence type="ECO:0000256" key="7">
    <source>
        <dbReference type="ARBA" id="ARBA00022833"/>
    </source>
</evidence>
<dbReference type="InterPro" id="IPR041236">
    <property type="entry name" value="PriA_C"/>
</dbReference>
<dbReference type="HAMAP" id="MF_00983">
    <property type="entry name" value="PriA"/>
    <property type="match status" value="1"/>
</dbReference>
<dbReference type="Pfam" id="PF00271">
    <property type="entry name" value="Helicase_C"/>
    <property type="match status" value="1"/>
</dbReference>
<dbReference type="PROSITE" id="PS51194">
    <property type="entry name" value="HELICASE_CTER"/>
    <property type="match status" value="1"/>
</dbReference>
<dbReference type="PROSITE" id="PS51192">
    <property type="entry name" value="HELICASE_ATP_BIND_1"/>
    <property type="match status" value="1"/>
</dbReference>
<dbReference type="GO" id="GO:0003677">
    <property type="term" value="F:DNA binding"/>
    <property type="evidence" value="ECO:0007669"/>
    <property type="project" value="UniProtKB-KW"/>
</dbReference>
<keyword evidence="6" id="KW-0347">Helicase</keyword>
<sequence>MNLKKYAEIIINSDALDIDKPFTYEIPEELKHEIKIGQWVKVPFGVKNSLVDGFILSIKEEEIKGIRIKKIKSIGAIESLLSENDLKLIYFIRESYLCKYIDAIKLLIPQGILKGTKNKYKMVVAIGDNSLDSNTLNKYKDIISFIKDNNGKFNKSELVNLYKFSLYKINKLVSDGYLKIEEEIVYRYNNKKYIEYSERKLTEDQIKVLNQIKDSNKKIFLLKGVTGSGKTEIYMKLVSEAISKEKSAIILVPEISLTPQMIERFKGRFGREVAVFHSKLSDGERYDEWYRVKECKAKVIIGARSALFLPVSNLGVIIIDEEHENTYKSEQNPRYVTREIAEFLSEVKDCKVILGSATPSIETYYRAITGEIELLELNNRVDNKPMPIMDIVDMREELNSGNISMFSRKLFTEIKEALYRKEQIILFLNRRGFSTFVSCRSCGYVFKCHKCDISMTYHKNGYLICHYCGYTERQQKICPKCKSKYVKHFGAGTERVEEEVKKYFKDARVLRMDVDTTRSKNAHEDIYNLFKNRKGDILIGTQMISKGLDFENVTLVGILAADMSINIPDYRSAERTFQIVTQVAGRAGRGAKEGKVIVQTYNPNHYSLNYAKSYNYEGFYNEEFTARGLMYYPPFGKILLINTSSKNEKILMDFMALLKDNFEKIKDEYNNVEMLGPVPCIISKIKDNYRWQILFKGELSLDFCKKIKDKLYQLNKNVYNEVKATIDINPNNLT</sequence>
<dbReference type="EC" id="5.6.2.4" evidence="11"/>
<dbReference type="Pfam" id="PF18319">
    <property type="entry name" value="Zn_ribbon_PriA"/>
    <property type="match status" value="1"/>
</dbReference>
<evidence type="ECO:0000256" key="1">
    <source>
        <dbReference type="ARBA" id="ARBA00022515"/>
    </source>
</evidence>
<keyword evidence="9" id="KW-0238">DNA-binding</keyword>
<dbReference type="CDD" id="cd17929">
    <property type="entry name" value="DEXHc_priA"/>
    <property type="match status" value="1"/>
</dbReference>
<dbReference type="PANTHER" id="PTHR30580:SF0">
    <property type="entry name" value="PRIMOSOMAL PROTEIN N"/>
    <property type="match status" value="1"/>
</dbReference>
<dbReference type="Pfam" id="PF00270">
    <property type="entry name" value="DEAD"/>
    <property type="match status" value="1"/>
</dbReference>
<dbReference type="SMART" id="SM00487">
    <property type="entry name" value="DEXDc"/>
    <property type="match status" value="1"/>
</dbReference>
<dbReference type="InterPro" id="IPR005259">
    <property type="entry name" value="PriA"/>
</dbReference>
<evidence type="ECO:0000256" key="4">
    <source>
        <dbReference type="ARBA" id="ARBA00022741"/>
    </source>
</evidence>
<keyword evidence="7" id="KW-0862">Zinc</keyword>
<dbReference type="GO" id="GO:0006270">
    <property type="term" value="P:DNA replication initiation"/>
    <property type="evidence" value="ECO:0007669"/>
    <property type="project" value="TreeGrafter"/>
</dbReference>
<dbReference type="GO" id="GO:0005524">
    <property type="term" value="F:ATP binding"/>
    <property type="evidence" value="ECO:0007669"/>
    <property type="project" value="UniProtKB-KW"/>
</dbReference>
<dbReference type="GO" id="GO:0043138">
    <property type="term" value="F:3'-5' DNA helicase activity"/>
    <property type="evidence" value="ECO:0007669"/>
    <property type="project" value="UniProtKB-EC"/>
</dbReference>
<evidence type="ECO:0000259" key="14">
    <source>
        <dbReference type="PROSITE" id="PS51194"/>
    </source>
</evidence>
<dbReference type="GO" id="GO:0046872">
    <property type="term" value="F:metal ion binding"/>
    <property type="evidence" value="ECO:0007669"/>
    <property type="project" value="UniProtKB-KW"/>
</dbReference>
<dbReference type="Pfam" id="PF18074">
    <property type="entry name" value="PriA_C"/>
    <property type="match status" value="1"/>
</dbReference>
<comment type="caution">
    <text evidence="15">The sequence shown here is derived from an EMBL/GenBank/DDBJ whole genome shotgun (WGS) entry which is preliminary data.</text>
</comment>
<dbReference type="EMBL" id="VSSQ01000432">
    <property type="protein sequence ID" value="MPL94539.1"/>
    <property type="molecule type" value="Genomic_DNA"/>
</dbReference>
<feature type="domain" description="Helicase C-terminal" evidence="14">
    <location>
        <begin position="473"/>
        <end position="630"/>
    </location>
</feature>
<dbReference type="Gene3D" id="3.40.50.300">
    <property type="entry name" value="P-loop containing nucleotide triphosphate hydrolases"/>
    <property type="match status" value="2"/>
</dbReference>